<feature type="compositionally biased region" description="Basic residues" evidence="1">
    <location>
        <begin position="283"/>
        <end position="306"/>
    </location>
</feature>
<gene>
    <name evidence="3" type="ORF">HK414_22085</name>
</gene>
<dbReference type="InterPro" id="IPR045079">
    <property type="entry name" value="Oxoprolinase-like"/>
</dbReference>
<keyword evidence="4" id="KW-1185">Reference proteome</keyword>
<accession>A0ABX6P4T6</accession>
<name>A0ABX6P4T6_9BURK</name>
<dbReference type="PANTHER" id="PTHR11365">
    <property type="entry name" value="5-OXOPROLINASE RELATED"/>
    <property type="match status" value="1"/>
</dbReference>
<reference evidence="3 4" key="1">
    <citation type="submission" date="2020-05" db="EMBL/GenBank/DDBJ databases">
        <title>Ramlibacter rhizophilus sp. nov., isolated from rhizosphere soil of national flower Mugunghwa from South Korea.</title>
        <authorList>
            <person name="Zheng-Fei Y."/>
            <person name="Huan T."/>
        </authorList>
    </citation>
    <scope>NUCLEOTIDE SEQUENCE [LARGE SCALE GENOMIC DNA]</scope>
    <source>
        <strain evidence="3 4">H242</strain>
    </source>
</reference>
<dbReference type="Proteomes" id="UP000500826">
    <property type="component" value="Chromosome"/>
</dbReference>
<dbReference type="InterPro" id="IPR003692">
    <property type="entry name" value="Hydantoinase_B"/>
</dbReference>
<feature type="region of interest" description="Disordered" evidence="1">
    <location>
        <begin position="272"/>
        <end position="311"/>
    </location>
</feature>
<evidence type="ECO:0000313" key="4">
    <source>
        <dbReference type="Proteomes" id="UP000500826"/>
    </source>
</evidence>
<dbReference type="PANTHER" id="PTHR11365:SF23">
    <property type="entry name" value="HYPOTHETICAL 5-OXOPROLINASE (EUROFUNG)-RELATED"/>
    <property type="match status" value="1"/>
</dbReference>
<feature type="domain" description="Hydantoinase B/oxoprolinase" evidence="2">
    <location>
        <begin position="4"/>
        <end position="266"/>
    </location>
</feature>
<evidence type="ECO:0000313" key="3">
    <source>
        <dbReference type="EMBL" id="QJW85154.1"/>
    </source>
</evidence>
<reference evidence="3 4" key="2">
    <citation type="submission" date="2020-05" db="EMBL/GenBank/DDBJ databases">
        <authorList>
            <person name="Khan S.A."/>
            <person name="Jeon C.O."/>
            <person name="Chun B.H."/>
        </authorList>
    </citation>
    <scope>NUCLEOTIDE SEQUENCE [LARGE SCALE GENOMIC DNA]</scope>
    <source>
        <strain evidence="3 4">H242</strain>
    </source>
</reference>
<proteinExistence type="predicted"/>
<dbReference type="Pfam" id="PF02538">
    <property type="entry name" value="Hydantoinase_B"/>
    <property type="match status" value="1"/>
</dbReference>
<dbReference type="EMBL" id="CP053418">
    <property type="protein sequence ID" value="QJW85154.1"/>
    <property type="molecule type" value="Genomic_DNA"/>
</dbReference>
<organism evidence="3 4">
    <name type="scientific">Ramlibacter terrae</name>
    <dbReference type="NCBI Taxonomy" id="2732511"/>
    <lineage>
        <taxon>Bacteria</taxon>
        <taxon>Pseudomonadati</taxon>
        <taxon>Pseudomonadota</taxon>
        <taxon>Betaproteobacteria</taxon>
        <taxon>Burkholderiales</taxon>
        <taxon>Comamonadaceae</taxon>
        <taxon>Ramlibacter</taxon>
    </lineage>
</organism>
<evidence type="ECO:0000256" key="1">
    <source>
        <dbReference type="SAM" id="MobiDB-lite"/>
    </source>
</evidence>
<sequence>MTEGGNIELDFEGTAPQVKSMFNSSTSSALAAAISSVRSILADKDIPANDGCLRPIHVKLPPGSILNPQAGLPVRARVIASYRLLDAVHDALAKAVPERVPAQGFNSTTGLYLTQKRPDGRIRIYADVLGGGYGAAPDYDGAHALAGILSSSRNTPIESIEQIHPQLQMLHYRLVPDSCGAGRWRGGLGFSRAIQVLEDGIELSYYSEHFRYPPRGKQGGCDAALASLVVRRGSEVFRLPNTDLMKLQRGDIVELSVGGGAGWGDPALRAADAVAGDRPTASSRRRSPRSTIRRRWRSSPHPRPNRRWPEHVGAAPPPALCFAHGVGYGLHAQGTLRPPGVSLGRRTALLAPARPGGRGGRAGDPPARPLRAVQRALAGAAAGPARHFRVQRPACVHVGPVVLARLPAAPSWNFVTVHRPAACACWTRRNRPRTSWTS</sequence>
<evidence type="ECO:0000259" key="2">
    <source>
        <dbReference type="Pfam" id="PF02538"/>
    </source>
</evidence>
<protein>
    <recommendedName>
        <fullName evidence="2">Hydantoinase B/oxoprolinase domain-containing protein</fullName>
    </recommendedName>
</protein>